<evidence type="ECO:0000313" key="4">
    <source>
        <dbReference type="Proteomes" id="UP000663873"/>
    </source>
</evidence>
<gene>
    <name evidence="2" type="ORF">UJA718_LOCUS47603</name>
    <name evidence="3" type="ORF">UJA718_LOCUS48495</name>
</gene>
<dbReference type="SUPFAM" id="SSF50044">
    <property type="entry name" value="SH3-domain"/>
    <property type="match status" value="1"/>
</dbReference>
<keyword evidence="4" id="KW-1185">Reference proteome</keyword>
<dbReference type="EMBL" id="CAJOBP010097276">
    <property type="protein sequence ID" value="CAF4965932.1"/>
    <property type="molecule type" value="Genomic_DNA"/>
</dbReference>
<proteinExistence type="predicted"/>
<sequence length="72" mass="7996">TGSLSPPIKPRDQTRSANEALERCKTKPVAFAVRTNIEYVPSSDDLCPIAKAAISFKTKEFLHIKDVIYKCS</sequence>
<name>A0A821XQD2_9BILA</name>
<protein>
    <submittedName>
        <fullName evidence="2">Uncharacterized protein</fullName>
    </submittedName>
</protein>
<evidence type="ECO:0000256" key="1">
    <source>
        <dbReference type="SAM" id="MobiDB-lite"/>
    </source>
</evidence>
<dbReference type="Gene3D" id="2.30.30.40">
    <property type="entry name" value="SH3 Domains"/>
    <property type="match status" value="1"/>
</dbReference>
<evidence type="ECO:0000313" key="2">
    <source>
        <dbReference type="EMBL" id="CAF4947550.1"/>
    </source>
</evidence>
<organism evidence="2 4">
    <name type="scientific">Rotaria socialis</name>
    <dbReference type="NCBI Taxonomy" id="392032"/>
    <lineage>
        <taxon>Eukaryota</taxon>
        <taxon>Metazoa</taxon>
        <taxon>Spiralia</taxon>
        <taxon>Gnathifera</taxon>
        <taxon>Rotifera</taxon>
        <taxon>Eurotatoria</taxon>
        <taxon>Bdelloidea</taxon>
        <taxon>Philodinida</taxon>
        <taxon>Philodinidae</taxon>
        <taxon>Rotaria</taxon>
    </lineage>
</organism>
<evidence type="ECO:0000313" key="3">
    <source>
        <dbReference type="EMBL" id="CAF4965932.1"/>
    </source>
</evidence>
<dbReference type="InterPro" id="IPR036028">
    <property type="entry name" value="SH3-like_dom_sf"/>
</dbReference>
<feature type="non-terminal residue" evidence="2">
    <location>
        <position position="1"/>
    </location>
</feature>
<accession>A0A821XQD2</accession>
<dbReference type="PANTHER" id="PTHR11824">
    <property type="entry name" value="VOLTAGE-DEPENDENT CALCIUM CHANNEL BETA SUBUNIT"/>
    <property type="match status" value="1"/>
</dbReference>
<dbReference type="AlphaFoldDB" id="A0A821XQD2"/>
<dbReference type="EMBL" id="CAJOBP010091026">
    <property type="protein sequence ID" value="CAF4947550.1"/>
    <property type="molecule type" value="Genomic_DNA"/>
</dbReference>
<dbReference type="Proteomes" id="UP000663873">
    <property type="component" value="Unassembled WGS sequence"/>
</dbReference>
<feature type="region of interest" description="Disordered" evidence="1">
    <location>
        <begin position="1"/>
        <end position="21"/>
    </location>
</feature>
<reference evidence="2" key="1">
    <citation type="submission" date="2021-02" db="EMBL/GenBank/DDBJ databases">
        <authorList>
            <person name="Nowell W R."/>
        </authorList>
    </citation>
    <scope>NUCLEOTIDE SEQUENCE</scope>
</reference>
<feature type="compositionally biased region" description="Basic and acidic residues" evidence="1">
    <location>
        <begin position="9"/>
        <end position="21"/>
    </location>
</feature>
<comment type="caution">
    <text evidence="2">The sequence shown here is derived from an EMBL/GenBank/DDBJ whole genome shotgun (WGS) entry which is preliminary data.</text>
</comment>